<protein>
    <submittedName>
        <fullName evidence="2">Uncharacterized protein</fullName>
    </submittedName>
</protein>
<evidence type="ECO:0000313" key="3">
    <source>
        <dbReference type="Proteomes" id="UP000823388"/>
    </source>
</evidence>
<feature type="compositionally biased region" description="Low complexity" evidence="1">
    <location>
        <begin position="109"/>
        <end position="118"/>
    </location>
</feature>
<keyword evidence="3" id="KW-1185">Reference proteome</keyword>
<evidence type="ECO:0000313" key="2">
    <source>
        <dbReference type="EMBL" id="KAG2615362.1"/>
    </source>
</evidence>
<sequence length="166" mass="18080">MVSRTVAHRWRGRRHCTLRARLRYQQPDGGARRRRRCSRTPAVLLPSTAAGEGDGIGRLRHPSGADATCAQGLHVDPMRITLSCAMDSAASEAAVTTYRHRPSCHPKVAPASGESESPTSPPPPCSARRRVTRSAATHTGVSHLHLPILPQQRRGRQQLSLVSSYV</sequence>
<proteinExistence type="predicted"/>
<name>A0A8T0TT97_PANVG</name>
<accession>A0A8T0TT97</accession>
<comment type="caution">
    <text evidence="2">The sequence shown here is derived from an EMBL/GenBank/DDBJ whole genome shotgun (WGS) entry which is preliminary data.</text>
</comment>
<dbReference type="AlphaFoldDB" id="A0A8T0TT97"/>
<dbReference type="Proteomes" id="UP000823388">
    <property type="component" value="Chromosome 3N"/>
</dbReference>
<dbReference type="EMBL" id="CM029042">
    <property type="protein sequence ID" value="KAG2615362.1"/>
    <property type="molecule type" value="Genomic_DNA"/>
</dbReference>
<reference evidence="2" key="1">
    <citation type="submission" date="2020-05" db="EMBL/GenBank/DDBJ databases">
        <title>WGS assembly of Panicum virgatum.</title>
        <authorList>
            <person name="Lovell J.T."/>
            <person name="Jenkins J."/>
            <person name="Shu S."/>
            <person name="Juenger T.E."/>
            <person name="Schmutz J."/>
        </authorList>
    </citation>
    <scope>NUCLEOTIDE SEQUENCE</scope>
    <source>
        <strain evidence="2">AP13</strain>
    </source>
</reference>
<gene>
    <name evidence="2" type="ORF">PVAP13_3NG034190</name>
</gene>
<organism evidence="2 3">
    <name type="scientific">Panicum virgatum</name>
    <name type="common">Blackwell switchgrass</name>
    <dbReference type="NCBI Taxonomy" id="38727"/>
    <lineage>
        <taxon>Eukaryota</taxon>
        <taxon>Viridiplantae</taxon>
        <taxon>Streptophyta</taxon>
        <taxon>Embryophyta</taxon>
        <taxon>Tracheophyta</taxon>
        <taxon>Spermatophyta</taxon>
        <taxon>Magnoliopsida</taxon>
        <taxon>Liliopsida</taxon>
        <taxon>Poales</taxon>
        <taxon>Poaceae</taxon>
        <taxon>PACMAD clade</taxon>
        <taxon>Panicoideae</taxon>
        <taxon>Panicodae</taxon>
        <taxon>Paniceae</taxon>
        <taxon>Panicinae</taxon>
        <taxon>Panicum</taxon>
        <taxon>Panicum sect. Hiantes</taxon>
    </lineage>
</organism>
<evidence type="ECO:0000256" key="1">
    <source>
        <dbReference type="SAM" id="MobiDB-lite"/>
    </source>
</evidence>
<feature type="region of interest" description="Disordered" evidence="1">
    <location>
        <begin position="101"/>
        <end position="137"/>
    </location>
</feature>